<dbReference type="InterPro" id="IPR008893">
    <property type="entry name" value="WGR_domain"/>
</dbReference>
<reference evidence="2" key="1">
    <citation type="submission" date="2021-02" db="EMBL/GenBank/DDBJ databases">
        <authorList>
            <person name="Nowell W R."/>
        </authorList>
    </citation>
    <scope>NUCLEOTIDE SEQUENCE</scope>
</reference>
<organism evidence="2 3">
    <name type="scientific">Rotaria magnacalcarata</name>
    <dbReference type="NCBI Taxonomy" id="392030"/>
    <lineage>
        <taxon>Eukaryota</taxon>
        <taxon>Metazoa</taxon>
        <taxon>Spiralia</taxon>
        <taxon>Gnathifera</taxon>
        <taxon>Rotifera</taxon>
        <taxon>Eurotatoria</taxon>
        <taxon>Bdelloidea</taxon>
        <taxon>Philodinida</taxon>
        <taxon>Philodinidae</taxon>
        <taxon>Rotaria</taxon>
    </lineage>
</organism>
<proteinExistence type="predicted"/>
<feature type="domain" description="WGR" evidence="1">
    <location>
        <begin position="14"/>
        <end position="105"/>
    </location>
</feature>
<name>A0A815YRV8_9BILA</name>
<gene>
    <name evidence="2" type="ORF">CJN711_LOCUS32314</name>
</gene>
<evidence type="ECO:0000313" key="2">
    <source>
        <dbReference type="EMBL" id="CAF1574795.1"/>
    </source>
</evidence>
<sequence length="472" mass="54303">MIFDKEHCEILNKDHIVYSDDDGFYECTLAKNDDNGQLTYRMQILTNDQLAEYYVVTENSNGQISVELCHSDINLVKSKFCSLFHDLTGNVWQNRERFIHTPGYYLYTSSNDSHSSSSSEEQQFAINQINKIPKFYSTERAFFNAEMNSIEQTYTYIDCGSTWQIISPRIPCENEIISSLLSVRKSIVRIGVLYERESAIEMFFGSGLLLTDELILTCAHNFDPIIWSTKKVPYSKIYICCCDPAFESFFSLSNRTQVLTEATIIRRGLERDNLTKYDEVECQMTDLALIRLNKPLTHLQIDEYFDPKLNLLSSTSNHTPMNSGLYLICYNGQLKDSDDLIPYKNVKGFENITIDELNAQHNVNYKSISIGRLIEFCSTNQYATHNCSTLRGSSGCLMLDSKGNFAGIHIGVINSRKGKNSDMFFYKETYNKFIPVYSKLFREFIHETILPNIKNEQLAEKWGFLSSKDVSK</sequence>
<evidence type="ECO:0000259" key="1">
    <source>
        <dbReference type="PROSITE" id="PS51977"/>
    </source>
</evidence>
<dbReference type="EMBL" id="CAJNOV010015502">
    <property type="protein sequence ID" value="CAF1574795.1"/>
    <property type="molecule type" value="Genomic_DNA"/>
</dbReference>
<dbReference type="SUPFAM" id="SSF142921">
    <property type="entry name" value="WGR domain-like"/>
    <property type="match status" value="1"/>
</dbReference>
<dbReference type="InterPro" id="IPR009003">
    <property type="entry name" value="Peptidase_S1_PA"/>
</dbReference>
<dbReference type="AlphaFoldDB" id="A0A815YRV8"/>
<protein>
    <recommendedName>
        <fullName evidence="1">WGR domain-containing protein</fullName>
    </recommendedName>
</protein>
<comment type="caution">
    <text evidence="2">The sequence shown here is derived from an EMBL/GenBank/DDBJ whole genome shotgun (WGS) entry which is preliminary data.</text>
</comment>
<dbReference type="SUPFAM" id="SSF50494">
    <property type="entry name" value="Trypsin-like serine proteases"/>
    <property type="match status" value="1"/>
</dbReference>
<dbReference type="InterPro" id="IPR036930">
    <property type="entry name" value="WGR_dom_sf"/>
</dbReference>
<accession>A0A815YRV8</accession>
<dbReference type="Proteomes" id="UP000663855">
    <property type="component" value="Unassembled WGS sequence"/>
</dbReference>
<evidence type="ECO:0000313" key="3">
    <source>
        <dbReference type="Proteomes" id="UP000663855"/>
    </source>
</evidence>
<dbReference type="SMART" id="SM00773">
    <property type="entry name" value="WGR"/>
    <property type="match status" value="1"/>
</dbReference>
<dbReference type="PROSITE" id="PS51977">
    <property type="entry name" value="WGR"/>
    <property type="match status" value="1"/>
</dbReference>